<dbReference type="AlphaFoldDB" id="A0A0X3BIN4"/>
<evidence type="ECO:0000259" key="1">
    <source>
        <dbReference type="Pfam" id="PF13395"/>
    </source>
</evidence>
<dbReference type="InterPro" id="IPR003615">
    <property type="entry name" value="HNH_nuc"/>
</dbReference>
<dbReference type="GeneID" id="27136822"/>
<dbReference type="RefSeq" id="WP_062262192.1">
    <property type="nucleotide sequence ID" value="NZ_LT158599.1"/>
</dbReference>
<dbReference type="KEGG" id="mema:MMAB1_0822"/>
<feature type="domain" description="HNH nuclease" evidence="1">
    <location>
        <begin position="264"/>
        <end position="312"/>
    </location>
</feature>
<dbReference type="CDD" id="cd00085">
    <property type="entry name" value="HNHc"/>
    <property type="match status" value="1"/>
</dbReference>
<dbReference type="OrthoDB" id="117967at2157"/>
<organism evidence="2 3">
    <name type="scientific">Methanoculleus bourgensis</name>
    <dbReference type="NCBI Taxonomy" id="83986"/>
    <lineage>
        <taxon>Archaea</taxon>
        <taxon>Methanobacteriati</taxon>
        <taxon>Methanobacteriota</taxon>
        <taxon>Stenosarchaea group</taxon>
        <taxon>Methanomicrobia</taxon>
        <taxon>Methanomicrobiales</taxon>
        <taxon>Methanomicrobiaceae</taxon>
        <taxon>Methanoculleus</taxon>
    </lineage>
</organism>
<accession>A0A0X3BIN4</accession>
<evidence type="ECO:0000313" key="2">
    <source>
        <dbReference type="EMBL" id="CVK32036.1"/>
    </source>
</evidence>
<dbReference type="EMBL" id="LT158599">
    <property type="protein sequence ID" value="CVK32036.1"/>
    <property type="molecule type" value="Genomic_DNA"/>
</dbReference>
<proteinExistence type="predicted"/>
<evidence type="ECO:0000313" key="3">
    <source>
        <dbReference type="Proteomes" id="UP000069850"/>
    </source>
</evidence>
<dbReference type="Gene3D" id="1.10.30.50">
    <property type="match status" value="1"/>
</dbReference>
<dbReference type="Proteomes" id="UP000069850">
    <property type="component" value="Chromosome 1"/>
</dbReference>
<protein>
    <recommendedName>
        <fullName evidence="1">HNH nuclease domain-containing protein</fullName>
    </recommendedName>
</protein>
<gene>
    <name evidence="2" type="ORF">MMAB1_0822</name>
</gene>
<name>A0A0X3BIN4_9EURY</name>
<sequence length="383" mass="44085">MDLAQYRRINNIIERDSADATYKYALLRGVIEICQQFSHLREEDGDQVSFPLGLLVEKWLLYYYPIFAAPTFIPQKNGETQDLDTGKTISFRKHFAPVIDYYRDRGGISVFYSDYIRGSVPEEIGPAFRILVKEIRNTIVRMPMKHLGYSQSKEHYSVFDYDRPLYRLSSDSPVDRSHLIENFGRFFLSRDLCTVFEYFGSFISGEECLLKKWAAFTASADKTGTVTEECMLSLLTRTPTTERAIADARNIYRSVFEEGGSLACVWSGKAIPSPDAMHIDHVLPFSVWKNNDLWNLLPALDSVNAQKRDRIPDPALLKSRKEHVIGYWGLLHDHVPRPFEREISVSLLGLQAPRSDWQDRAFEHLTEKCAYLIDVRGYAAWAI</sequence>
<reference evidence="2 3" key="1">
    <citation type="submission" date="2016-01" db="EMBL/GenBank/DDBJ databases">
        <authorList>
            <person name="Manzoor S."/>
        </authorList>
    </citation>
    <scope>NUCLEOTIDE SEQUENCE [LARGE SCALE GENOMIC DNA]</scope>
    <source>
        <strain evidence="2">Methanoculleus sp MAB1</strain>
    </source>
</reference>
<dbReference type="Pfam" id="PF13395">
    <property type="entry name" value="HNH_4"/>
    <property type="match status" value="1"/>
</dbReference>